<dbReference type="PANTHER" id="PTHR10072">
    <property type="entry name" value="IRON-SULFUR CLUSTER ASSEMBLY PROTEIN"/>
    <property type="match status" value="1"/>
</dbReference>
<dbReference type="GO" id="GO:0016226">
    <property type="term" value="P:iron-sulfur cluster assembly"/>
    <property type="evidence" value="ECO:0007669"/>
    <property type="project" value="TreeGrafter"/>
</dbReference>
<organism evidence="1">
    <name type="scientific">Virus NIOZ-UU159</name>
    <dbReference type="NCBI Taxonomy" id="2763270"/>
    <lineage>
        <taxon>Viruses</taxon>
    </lineage>
</organism>
<gene>
    <name evidence="1" type="ORF">NIOZUU159_00407</name>
</gene>
<name>A0A7S9SVA5_9VIRU</name>
<sequence length="124" mass="14052">MNKLIVTNSAWSKLISIIKNSNNNSFMLSASSGGCNGFSYQFKMITDDKYKESLKENPIIEKNKGINVLIEPKNEYLLSGTTIDYLKQDLKNGVFESKFIFIPDKKLTYSCGCGTSFSYKYINE</sequence>
<reference evidence="1" key="1">
    <citation type="submission" date="2020-08" db="EMBL/GenBank/DDBJ databases">
        <title>Bridging the membrane lipid divide: bacteria of the FCB group superphylum have the potential to synthesize archaeal ether lipids.</title>
        <authorList>
            <person name="Villanueva L."/>
            <person name="von Meijenfeldt F.A.B."/>
            <person name="Westbye A.B."/>
            <person name="Yadav S."/>
            <person name="Hopmans E.C."/>
            <person name="Dutilh B.E."/>
            <person name="Sinninghe Damste J.S."/>
        </authorList>
    </citation>
    <scope>NUCLEOTIDE SEQUENCE</scope>
    <source>
        <strain evidence="1">NIOZ-UU159</strain>
    </source>
</reference>
<protein>
    <submittedName>
        <fullName evidence="1">Iron-sulfur cluster assembly protein</fullName>
    </submittedName>
</protein>
<dbReference type="EMBL" id="MW030614">
    <property type="protein sequence ID" value="QPI16910.1"/>
    <property type="molecule type" value="Genomic_DNA"/>
</dbReference>
<dbReference type="InterPro" id="IPR035903">
    <property type="entry name" value="HesB-like_dom_sf"/>
</dbReference>
<dbReference type="InterPro" id="IPR050322">
    <property type="entry name" value="Fe-S_cluster_asmbl/transfer"/>
</dbReference>
<dbReference type="SUPFAM" id="SSF89360">
    <property type="entry name" value="HesB-like domain"/>
    <property type="match status" value="1"/>
</dbReference>
<evidence type="ECO:0000313" key="1">
    <source>
        <dbReference type="EMBL" id="QPI16910.1"/>
    </source>
</evidence>
<dbReference type="PROSITE" id="PS51257">
    <property type="entry name" value="PROKAR_LIPOPROTEIN"/>
    <property type="match status" value="1"/>
</dbReference>
<dbReference type="GO" id="GO:0051537">
    <property type="term" value="F:2 iron, 2 sulfur cluster binding"/>
    <property type="evidence" value="ECO:0007669"/>
    <property type="project" value="TreeGrafter"/>
</dbReference>
<dbReference type="Gene3D" id="2.60.300.12">
    <property type="entry name" value="HesB-like domain"/>
    <property type="match status" value="1"/>
</dbReference>
<accession>A0A7S9SVA5</accession>
<proteinExistence type="predicted"/>
<dbReference type="PANTHER" id="PTHR10072:SF41">
    <property type="entry name" value="IRON-SULFUR CLUSTER ASSEMBLY 1 HOMOLOG, MITOCHONDRIAL"/>
    <property type="match status" value="1"/>
</dbReference>